<name>A0ABN8B3Z3_CHISP</name>
<protein>
    <submittedName>
        <fullName evidence="2">Uncharacterized protein</fullName>
    </submittedName>
</protein>
<sequence>MAMIQIKYLLARNCFRRISVEDSATSSPAAAPAVPMPPSPTHQQVVQLQLQLYQCSVSYSPASSPAAAPAVPMPSSPTHQPVVQQQLQLYRCPHLLLTSQYSSCSSSCTNGPVSHSLVSSAAAAPAVPMPASPAHQPVVQLQLPRLQLYQCPRLPLTNRQSRCSSHGSSCTDAPVSHSLATSSPAAAPAVPMPPSPTHQQVVQLQLQLYQCSVFYSPASSPAAAPAVPMPSSPTHQPVVQQQLQLYRCPHLLLTSQYSSCSSSCTYGPVSHSPASSPAAAPAVPMPPSPTHQPIVQLQLQLYRCPRLVSHSPASSPAAALAVPTPASPTHQPVVHLQLPRLQLYRRPRLPLISQ</sequence>
<feature type="compositionally biased region" description="Low complexity" evidence="1">
    <location>
        <begin position="176"/>
        <end position="189"/>
    </location>
</feature>
<keyword evidence="3" id="KW-1185">Reference proteome</keyword>
<dbReference type="Proteomes" id="UP001153292">
    <property type="component" value="Chromosome 17"/>
</dbReference>
<reference evidence="2" key="1">
    <citation type="submission" date="2021-12" db="EMBL/GenBank/DDBJ databases">
        <authorList>
            <person name="King R."/>
        </authorList>
    </citation>
    <scope>NUCLEOTIDE SEQUENCE</scope>
</reference>
<organism evidence="2 3">
    <name type="scientific">Chilo suppressalis</name>
    <name type="common">Asiatic rice borer moth</name>
    <dbReference type="NCBI Taxonomy" id="168631"/>
    <lineage>
        <taxon>Eukaryota</taxon>
        <taxon>Metazoa</taxon>
        <taxon>Ecdysozoa</taxon>
        <taxon>Arthropoda</taxon>
        <taxon>Hexapoda</taxon>
        <taxon>Insecta</taxon>
        <taxon>Pterygota</taxon>
        <taxon>Neoptera</taxon>
        <taxon>Endopterygota</taxon>
        <taxon>Lepidoptera</taxon>
        <taxon>Glossata</taxon>
        <taxon>Ditrysia</taxon>
        <taxon>Pyraloidea</taxon>
        <taxon>Crambidae</taxon>
        <taxon>Crambinae</taxon>
        <taxon>Chilo</taxon>
    </lineage>
</organism>
<accession>A0ABN8B3Z3</accession>
<evidence type="ECO:0000313" key="3">
    <source>
        <dbReference type="Proteomes" id="UP001153292"/>
    </source>
</evidence>
<feature type="region of interest" description="Disordered" evidence="1">
    <location>
        <begin position="174"/>
        <end position="196"/>
    </location>
</feature>
<evidence type="ECO:0000256" key="1">
    <source>
        <dbReference type="SAM" id="MobiDB-lite"/>
    </source>
</evidence>
<gene>
    <name evidence="2" type="ORF">CHILSU_LOCUS3557</name>
</gene>
<dbReference type="EMBL" id="OU963910">
    <property type="protein sequence ID" value="CAH0400367.1"/>
    <property type="molecule type" value="Genomic_DNA"/>
</dbReference>
<evidence type="ECO:0000313" key="2">
    <source>
        <dbReference type="EMBL" id="CAH0400367.1"/>
    </source>
</evidence>
<proteinExistence type="predicted"/>